<name>A0A1C6HGT2_9FIRM</name>
<evidence type="ECO:0008006" key="2">
    <source>
        <dbReference type="Google" id="ProtNLM"/>
    </source>
</evidence>
<evidence type="ECO:0000313" key="1">
    <source>
        <dbReference type="EMBL" id="SCJ56942.1"/>
    </source>
</evidence>
<proteinExistence type="predicted"/>
<dbReference type="AlphaFoldDB" id="A0A1C6HGT2"/>
<gene>
    <name evidence="1" type="ORF">SAMEA3545359_00854</name>
</gene>
<dbReference type="SUPFAM" id="SSF55594">
    <property type="entry name" value="HPr-like"/>
    <property type="match status" value="1"/>
</dbReference>
<dbReference type="InterPro" id="IPR035895">
    <property type="entry name" value="HPr-like_sf"/>
</dbReference>
<organism evidence="1">
    <name type="scientific">uncultured Anaerotruncus sp</name>
    <dbReference type="NCBI Taxonomy" id="905011"/>
    <lineage>
        <taxon>Bacteria</taxon>
        <taxon>Bacillati</taxon>
        <taxon>Bacillota</taxon>
        <taxon>Clostridia</taxon>
        <taxon>Eubacteriales</taxon>
        <taxon>Oscillospiraceae</taxon>
        <taxon>Anaerotruncus</taxon>
        <taxon>environmental samples</taxon>
    </lineage>
</organism>
<dbReference type="EMBL" id="FMHG01000001">
    <property type="protein sequence ID" value="SCJ56942.1"/>
    <property type="molecule type" value="Genomic_DNA"/>
</dbReference>
<protein>
    <recommendedName>
        <fullName evidence="2">PTS HPr component phosphorylation site</fullName>
    </recommendedName>
</protein>
<sequence length="80" mass="8964">MTHVKVFFKSANDIKLFIHKLSGYDAAATIGDPENRVNAKSIIGIFSQDLSKPLTLNIDCDHCPEVLDDISEFIVKEDDR</sequence>
<reference evidence="1" key="1">
    <citation type="submission" date="2015-09" db="EMBL/GenBank/DDBJ databases">
        <authorList>
            <consortium name="Pathogen Informatics"/>
        </authorList>
    </citation>
    <scope>NUCLEOTIDE SEQUENCE</scope>
    <source>
        <strain evidence="1">2789STDY5834896</strain>
    </source>
</reference>
<accession>A0A1C6HGT2</accession>